<dbReference type="OrthoDB" id="4772335at2"/>
<protein>
    <recommendedName>
        <fullName evidence="1">GyrI-like small molecule binding domain-containing protein</fullName>
    </recommendedName>
</protein>
<dbReference type="AlphaFoldDB" id="A0A0K1PGR9"/>
<dbReference type="Gene3D" id="3.20.80.10">
    <property type="entry name" value="Regulatory factor, effector binding domain"/>
    <property type="match status" value="1"/>
</dbReference>
<evidence type="ECO:0000259" key="1">
    <source>
        <dbReference type="Pfam" id="PF06445"/>
    </source>
</evidence>
<reference evidence="2 3" key="1">
    <citation type="submission" date="2015-08" db="EMBL/GenBank/DDBJ databases">
        <authorList>
            <person name="Babu N.S."/>
            <person name="Beckwith C.J."/>
            <person name="Beseler K.G."/>
            <person name="Brison A."/>
            <person name="Carone J.V."/>
            <person name="Caskin T.P."/>
            <person name="Diamond M."/>
            <person name="Durham M.E."/>
            <person name="Foxe J.M."/>
            <person name="Go M."/>
            <person name="Henderson B.A."/>
            <person name="Jones I.B."/>
            <person name="McGettigan J.A."/>
            <person name="Micheletti S.J."/>
            <person name="Nasrallah M.E."/>
            <person name="Ortiz D."/>
            <person name="Piller C.R."/>
            <person name="Privatt S.R."/>
            <person name="Schneider S.L."/>
            <person name="Sharp S."/>
            <person name="Smith T.C."/>
            <person name="Stanton J.D."/>
            <person name="Ullery H.E."/>
            <person name="Wilson R.J."/>
            <person name="Serrano M.G."/>
            <person name="Buck G."/>
            <person name="Lee V."/>
            <person name="Wang Y."/>
            <person name="Carvalho R."/>
            <person name="Voegtly L."/>
            <person name="Shi R."/>
            <person name="Duckworth R."/>
            <person name="Johnson A."/>
            <person name="Loviza R."/>
            <person name="Walstead R."/>
            <person name="Shah Z."/>
            <person name="Kiflezghi M."/>
            <person name="Wade K."/>
            <person name="Ball S.L."/>
            <person name="Bradley K.W."/>
            <person name="Asai D.J."/>
            <person name="Bowman C.A."/>
            <person name="Russell D.A."/>
            <person name="Pope W.H."/>
            <person name="Jacobs-Sera D."/>
            <person name="Hendrix R.W."/>
            <person name="Hatfull G.F."/>
        </authorList>
    </citation>
    <scope>NUCLEOTIDE SEQUENCE [LARGE SCALE GENOMIC DNA]</scope>
    <source>
        <strain evidence="2 3">DSM 27710</strain>
    </source>
</reference>
<accession>A0A0K1PGR9</accession>
<dbReference type="InterPro" id="IPR011256">
    <property type="entry name" value="Reg_factor_effector_dom_sf"/>
</dbReference>
<dbReference type="InterPro" id="IPR008319">
    <property type="entry name" value="GyrI-like_CCH_Lin2189-like"/>
</dbReference>
<dbReference type="KEGG" id="vin:AKJ08_3110"/>
<dbReference type="RefSeq" id="WP_050726857.1">
    <property type="nucleotide sequence ID" value="NZ_CP012332.1"/>
</dbReference>
<sequence>MTKLDYKKTLKDLYAPPSKNVVRVVVPPLRYLMIDGHGDPNTAPAYQRAVECLYSVSYTIKFAVKRGSEGTDYGVMPLEGLWWADDMASFSVERKADWKWTMMILQPDLVDRETVETAIGDVRRKKPLADLDLLRFETFDEGVCAQTMHLGPFSEEGPTIARVHEYIAANGSLRGKHHEIYLSDIRKADPSRWKTVIRQPMKESR</sequence>
<dbReference type="PATRIC" id="fig|1391653.3.peg.3249"/>
<name>A0A0K1PGR9_9BACT</name>
<dbReference type="Proteomes" id="UP000055590">
    <property type="component" value="Chromosome"/>
</dbReference>
<evidence type="ECO:0000313" key="2">
    <source>
        <dbReference type="EMBL" id="AKU92723.1"/>
    </source>
</evidence>
<dbReference type="InterPro" id="IPR029442">
    <property type="entry name" value="GyrI-like"/>
</dbReference>
<feature type="domain" description="GyrI-like small molecule binding" evidence="1">
    <location>
        <begin position="25"/>
        <end position="198"/>
    </location>
</feature>
<keyword evidence="3" id="KW-1185">Reference proteome</keyword>
<gene>
    <name evidence="2" type="ORF">AKJ08_3110</name>
</gene>
<proteinExistence type="predicted"/>
<dbReference type="EMBL" id="CP012332">
    <property type="protein sequence ID" value="AKU92723.1"/>
    <property type="molecule type" value="Genomic_DNA"/>
</dbReference>
<evidence type="ECO:0000313" key="3">
    <source>
        <dbReference type="Proteomes" id="UP000055590"/>
    </source>
</evidence>
<dbReference type="Pfam" id="PF06445">
    <property type="entry name" value="GyrI-like"/>
    <property type="match status" value="1"/>
</dbReference>
<dbReference type="PIRSF" id="PIRSF031644">
    <property type="entry name" value="UCP031644"/>
    <property type="match status" value="1"/>
</dbReference>
<organism evidence="2 3">
    <name type="scientific">Vulgatibacter incomptus</name>
    <dbReference type="NCBI Taxonomy" id="1391653"/>
    <lineage>
        <taxon>Bacteria</taxon>
        <taxon>Pseudomonadati</taxon>
        <taxon>Myxococcota</taxon>
        <taxon>Myxococcia</taxon>
        <taxon>Myxococcales</taxon>
        <taxon>Cystobacterineae</taxon>
        <taxon>Vulgatibacteraceae</taxon>
        <taxon>Vulgatibacter</taxon>
    </lineage>
</organism>
<dbReference type="SUPFAM" id="SSF55136">
    <property type="entry name" value="Probable bacterial effector-binding domain"/>
    <property type="match status" value="1"/>
</dbReference>